<comment type="caution">
    <text evidence="1">The sequence shown here is derived from an EMBL/GenBank/DDBJ whole genome shotgun (WGS) entry which is preliminary data.</text>
</comment>
<dbReference type="PANTHER" id="PTHR46880:SF5">
    <property type="entry name" value="DUF4371 DOMAIN-CONTAINING PROTEIN"/>
    <property type="match status" value="1"/>
</dbReference>
<evidence type="ECO:0000313" key="1">
    <source>
        <dbReference type="EMBL" id="CAH3151174.1"/>
    </source>
</evidence>
<reference evidence="1 2" key="1">
    <citation type="submission" date="2022-05" db="EMBL/GenBank/DDBJ databases">
        <authorList>
            <consortium name="Genoscope - CEA"/>
            <person name="William W."/>
        </authorList>
    </citation>
    <scope>NUCLEOTIDE SEQUENCE [LARGE SCALE GENOMIC DNA]</scope>
</reference>
<proteinExistence type="predicted"/>
<name>A0ABN8PVD7_9CNID</name>
<gene>
    <name evidence="1" type="ORF">PEVE_00000325</name>
</gene>
<dbReference type="Proteomes" id="UP001159427">
    <property type="component" value="Unassembled WGS sequence"/>
</dbReference>
<feature type="non-terminal residue" evidence="1">
    <location>
        <position position="201"/>
    </location>
</feature>
<keyword evidence="2" id="KW-1185">Reference proteome</keyword>
<sequence length="201" mass="22609">VPYLKTFQETVQAVFKYYYYTPKKRRELASLSDILDEAKAHYGGLKAVRWLASRNRALVALQTHYAVTVAHLENASTGKKEDAAKATGILKVLKSEQLVKYLHFMIDVTSVLSRLSVQFQKDITINEVVCGIEKSITELKKLEKGGVHYQGFCKRYSEQNGKLRAVKPLELYASLLISKPDSIKNVLVLVEIMTVLSPCTA</sequence>
<protein>
    <submittedName>
        <fullName evidence="1">Uncharacterized protein</fullName>
    </submittedName>
</protein>
<evidence type="ECO:0000313" key="2">
    <source>
        <dbReference type="Proteomes" id="UP001159427"/>
    </source>
</evidence>
<dbReference type="PANTHER" id="PTHR46880">
    <property type="entry name" value="RAS-ASSOCIATING DOMAIN-CONTAINING PROTEIN"/>
    <property type="match status" value="1"/>
</dbReference>
<dbReference type="EMBL" id="CALNXI010001005">
    <property type="protein sequence ID" value="CAH3151174.1"/>
    <property type="molecule type" value="Genomic_DNA"/>
</dbReference>
<accession>A0ABN8PVD7</accession>
<organism evidence="1 2">
    <name type="scientific">Porites evermanni</name>
    <dbReference type="NCBI Taxonomy" id="104178"/>
    <lineage>
        <taxon>Eukaryota</taxon>
        <taxon>Metazoa</taxon>
        <taxon>Cnidaria</taxon>
        <taxon>Anthozoa</taxon>
        <taxon>Hexacorallia</taxon>
        <taxon>Scleractinia</taxon>
        <taxon>Fungiina</taxon>
        <taxon>Poritidae</taxon>
        <taxon>Porites</taxon>
    </lineage>
</organism>
<feature type="non-terminal residue" evidence="1">
    <location>
        <position position="1"/>
    </location>
</feature>